<dbReference type="InterPro" id="IPR012902">
    <property type="entry name" value="N_methyl_site"/>
</dbReference>
<evidence type="ECO:0000313" key="1">
    <source>
        <dbReference type="EMBL" id="NML62214.1"/>
    </source>
</evidence>
<organism evidence="1 2">
    <name type="scientific">Massilia polaris</name>
    <dbReference type="NCBI Taxonomy" id="2728846"/>
    <lineage>
        <taxon>Bacteria</taxon>
        <taxon>Pseudomonadati</taxon>
        <taxon>Pseudomonadota</taxon>
        <taxon>Betaproteobacteria</taxon>
        <taxon>Burkholderiales</taxon>
        <taxon>Oxalobacteraceae</taxon>
        <taxon>Telluria group</taxon>
        <taxon>Massilia</taxon>
    </lineage>
</organism>
<dbReference type="EMBL" id="JABBGG010000007">
    <property type="protein sequence ID" value="NML62214.1"/>
    <property type="molecule type" value="Genomic_DNA"/>
</dbReference>
<proteinExistence type="predicted"/>
<name>A0A848HLW5_9BURK</name>
<dbReference type="PROSITE" id="PS00409">
    <property type="entry name" value="PROKAR_NTER_METHYL"/>
    <property type="match status" value="1"/>
</dbReference>
<dbReference type="Pfam" id="PF07963">
    <property type="entry name" value="N_methyl"/>
    <property type="match status" value="1"/>
</dbReference>
<accession>A0A848HLW5</accession>
<sequence>MWRCRVRLRSVSGFTLIEVLVAAFVLAVGVMGALAAQTVALRTRQESALMSRGVQLASAFADRMRANTAQMRVPDDANPYLQIRYTAASDGAPGPPAQPCHSGAACDSAAMASFDIYELQRELHSSFPAARVSVCRDAVMWSQADGSLSWDCSGAASDPVVIKLGWRLRPSRDGVTATIAPIVAIVVSGDPA</sequence>
<protein>
    <submittedName>
        <fullName evidence="1">Type IV pilus modification protein PilV</fullName>
    </submittedName>
</protein>
<gene>
    <name evidence="1" type="primary">pilV</name>
    <name evidence="1" type="ORF">HHL21_14235</name>
</gene>
<dbReference type="AlphaFoldDB" id="A0A848HLW5"/>
<keyword evidence="2" id="KW-1185">Reference proteome</keyword>
<evidence type="ECO:0000313" key="2">
    <source>
        <dbReference type="Proteomes" id="UP000583752"/>
    </source>
</evidence>
<reference evidence="1 2" key="1">
    <citation type="submission" date="2020-04" db="EMBL/GenBank/DDBJ databases">
        <title>Massilia sp. RP-1-19 isolated from soil.</title>
        <authorList>
            <person name="Dahal R.H."/>
        </authorList>
    </citation>
    <scope>NUCLEOTIDE SEQUENCE [LARGE SCALE GENOMIC DNA]</scope>
    <source>
        <strain evidence="1 2">RP-1-19</strain>
    </source>
</reference>
<comment type="caution">
    <text evidence="1">The sequence shown here is derived from an EMBL/GenBank/DDBJ whole genome shotgun (WGS) entry which is preliminary data.</text>
</comment>
<dbReference type="NCBIfam" id="TIGR02523">
    <property type="entry name" value="type_IV_pilV"/>
    <property type="match status" value="1"/>
</dbReference>
<dbReference type="NCBIfam" id="TIGR02532">
    <property type="entry name" value="IV_pilin_GFxxxE"/>
    <property type="match status" value="1"/>
</dbReference>
<dbReference type="InterPro" id="IPR013362">
    <property type="entry name" value="Pilus_4_PilV"/>
</dbReference>
<dbReference type="Proteomes" id="UP000583752">
    <property type="component" value="Unassembled WGS sequence"/>
</dbReference>